<sequence>MRENRGVNNSTPNHPPEPSDAASLRAPLVPASDFSQFLPVQVPILPWQNAKLLSQTLGDTVYVSSAFATALRLELQLGVPAQRGEIGVRIPVTDPDSWSEFFCLDDASLQLSRALRAEVSAPEVLENPQTCATLLSRLADNGWYGIEIEVRGENLNPQLIQVAQHAADAGLHPGLSVLPGTLHSQNHGIISAFETVSLDLLNGTQPRREQLKYLAAQRVVGKIIDAKSSERTNLEAALETLVLMRAKLPSQSEVVVGIAGDFGLESLTLPLREDLDFIAKTRLAGAQAKILEALDLASALTQGKTTVASAFVADVLSRAGKATSLPI</sequence>
<accession>A0A2X2YJL5</accession>
<gene>
    <name evidence="2" type="ORF">NCTC11820_00077</name>
    <name evidence="3" type="ORF">NCTC11820_02306</name>
</gene>
<organism evidence="2 4">
    <name type="scientific">Mobiluncus curtisii</name>
    <dbReference type="NCBI Taxonomy" id="2051"/>
    <lineage>
        <taxon>Bacteria</taxon>
        <taxon>Bacillati</taxon>
        <taxon>Actinomycetota</taxon>
        <taxon>Actinomycetes</taxon>
        <taxon>Actinomycetales</taxon>
        <taxon>Actinomycetaceae</taxon>
        <taxon>Mobiluncus</taxon>
    </lineage>
</organism>
<evidence type="ECO:0000313" key="4">
    <source>
        <dbReference type="Proteomes" id="UP000250245"/>
    </source>
</evidence>
<feature type="compositionally biased region" description="Polar residues" evidence="1">
    <location>
        <begin position="1"/>
        <end position="12"/>
    </location>
</feature>
<dbReference type="EMBL" id="UASJ01000019">
    <property type="protein sequence ID" value="SQC02414.1"/>
    <property type="molecule type" value="Genomic_DNA"/>
</dbReference>
<proteinExistence type="predicted"/>
<name>A0A2X2YJL5_9ACTO</name>
<dbReference type="Proteomes" id="UP000250245">
    <property type="component" value="Unassembled WGS sequence"/>
</dbReference>
<dbReference type="EMBL" id="UASJ01000001">
    <property type="protein sequence ID" value="SQB63311.1"/>
    <property type="molecule type" value="Genomic_DNA"/>
</dbReference>
<evidence type="ECO:0000313" key="3">
    <source>
        <dbReference type="EMBL" id="SQC02414.1"/>
    </source>
</evidence>
<reference evidence="2 4" key="1">
    <citation type="submission" date="2018-06" db="EMBL/GenBank/DDBJ databases">
        <authorList>
            <consortium name="Pathogen Informatics"/>
            <person name="Doyle S."/>
        </authorList>
    </citation>
    <scope>NUCLEOTIDE SEQUENCE [LARGE SCALE GENOMIC DNA]</scope>
    <source>
        <strain evidence="2 4">NCTC11820</strain>
    </source>
</reference>
<protein>
    <submittedName>
        <fullName evidence="2">Uncharacterized protein</fullName>
    </submittedName>
</protein>
<evidence type="ECO:0000256" key="1">
    <source>
        <dbReference type="SAM" id="MobiDB-lite"/>
    </source>
</evidence>
<evidence type="ECO:0000313" key="2">
    <source>
        <dbReference type="EMBL" id="SQB63311.1"/>
    </source>
</evidence>
<feature type="region of interest" description="Disordered" evidence="1">
    <location>
        <begin position="1"/>
        <end position="23"/>
    </location>
</feature>
<dbReference type="AlphaFoldDB" id="A0A2X2YJL5"/>